<accession>A0AAE0F8I6</accession>
<name>A0AAE0F8I6_9CHLO</name>
<protein>
    <submittedName>
        <fullName evidence="1">Uncharacterized protein</fullName>
    </submittedName>
</protein>
<organism evidence="1 2">
    <name type="scientific">Cymbomonas tetramitiformis</name>
    <dbReference type="NCBI Taxonomy" id="36881"/>
    <lineage>
        <taxon>Eukaryota</taxon>
        <taxon>Viridiplantae</taxon>
        <taxon>Chlorophyta</taxon>
        <taxon>Pyramimonadophyceae</taxon>
        <taxon>Pyramimonadales</taxon>
        <taxon>Pyramimonadaceae</taxon>
        <taxon>Cymbomonas</taxon>
    </lineage>
</organism>
<dbReference type="Proteomes" id="UP001190700">
    <property type="component" value="Unassembled WGS sequence"/>
</dbReference>
<proteinExistence type="predicted"/>
<dbReference type="AlphaFoldDB" id="A0AAE0F8I6"/>
<evidence type="ECO:0000313" key="1">
    <source>
        <dbReference type="EMBL" id="KAK3255026.1"/>
    </source>
</evidence>
<evidence type="ECO:0000313" key="2">
    <source>
        <dbReference type="Proteomes" id="UP001190700"/>
    </source>
</evidence>
<keyword evidence="2" id="KW-1185">Reference proteome</keyword>
<comment type="caution">
    <text evidence="1">The sequence shown here is derived from an EMBL/GenBank/DDBJ whole genome shotgun (WGS) entry which is preliminary data.</text>
</comment>
<reference evidence="1 2" key="1">
    <citation type="journal article" date="2015" name="Genome Biol. Evol.">
        <title>Comparative Genomics of a Bacterivorous Green Alga Reveals Evolutionary Causalities and Consequences of Phago-Mixotrophic Mode of Nutrition.</title>
        <authorList>
            <person name="Burns J.A."/>
            <person name="Paasch A."/>
            <person name="Narechania A."/>
            <person name="Kim E."/>
        </authorList>
    </citation>
    <scope>NUCLEOTIDE SEQUENCE [LARGE SCALE GENOMIC DNA]</scope>
    <source>
        <strain evidence="1 2">PLY_AMNH</strain>
    </source>
</reference>
<gene>
    <name evidence="1" type="ORF">CYMTET_35779</name>
</gene>
<sequence length="83" mass="9630">MVWFEVNPAKYKGLVRVMEFLGVLLSTDGERFTASIDEERMRQVRDTPREVAAGPVRKQRRERLLGLLAFCSQVVWGSLLYTR</sequence>
<dbReference type="EMBL" id="LGRX02022901">
    <property type="protein sequence ID" value="KAK3255026.1"/>
    <property type="molecule type" value="Genomic_DNA"/>
</dbReference>